<sequence>MMEMNTDFRKMRCNCLWLSLLFLLLTPSFGSAQSPDSTVTMAAGKHYLRSGFHRFWWGSHYRKVWAQPVQAPLLWVSTFQGGVKPVKEGGSFQTKNLRLVDSVGHEYVLRSIDKDPSGALPEFLQKTFVARLMRDQTSVIHPYGAFIVPALASAANVYHTNPRLVVIADDAGLGPFRKDFANMLALLEERPDGNWENLNSFGNPSLIVSSRKAFGELLKHPEHQVDARRYLRSRLFDMWLSDWSRREDQWRWGVGGENETVTYAPIPRDRDHAFFKFNDGVLTKLVSLFKKNYQSFDGSIVGSNVAGLIMASKQMDSYLLAYLSEQEFTQEALALQQKLNDQVIVGALQNWPPQIKELTQAEFTKKLKDRRQDLPEAATAFYRQLNRHVKLAGTAERDLFQLEFRPDGSLTVQHWSQPKGGERQLWHQKTFYPAETRSLAIYGLGEEDELKLTGKGKSQMKISWYGGEDTDKISLADSFDLSGKKIKVLDEEDGNEYPAHKRIHYRGYSPKANEFTVEGWLLRHRLH</sequence>
<keyword evidence="1" id="KW-0732">Signal</keyword>
<protein>
    <submittedName>
        <fullName evidence="2">Uncharacterized protein</fullName>
    </submittedName>
</protein>
<proteinExistence type="predicted"/>
<reference evidence="2 3" key="1">
    <citation type="submission" date="2020-08" db="EMBL/GenBank/DDBJ databases">
        <title>Genomic Encyclopedia of Type Strains, Phase IV (KMG-IV): sequencing the most valuable type-strain genomes for metagenomic binning, comparative biology and taxonomic classification.</title>
        <authorList>
            <person name="Goeker M."/>
        </authorList>
    </citation>
    <scope>NUCLEOTIDE SEQUENCE [LARGE SCALE GENOMIC DNA]</scope>
    <source>
        <strain evidence="2 3">DSM 29854</strain>
    </source>
</reference>
<evidence type="ECO:0000313" key="2">
    <source>
        <dbReference type="EMBL" id="MBA9078698.1"/>
    </source>
</evidence>
<evidence type="ECO:0000313" key="3">
    <source>
        <dbReference type="Proteomes" id="UP000563094"/>
    </source>
</evidence>
<organism evidence="2 3">
    <name type="scientific">Rufibacter quisquiliarum</name>
    <dbReference type="NCBI Taxonomy" id="1549639"/>
    <lineage>
        <taxon>Bacteria</taxon>
        <taxon>Pseudomonadati</taxon>
        <taxon>Bacteroidota</taxon>
        <taxon>Cytophagia</taxon>
        <taxon>Cytophagales</taxon>
        <taxon>Hymenobacteraceae</taxon>
        <taxon>Rufibacter</taxon>
    </lineage>
</organism>
<name>A0A839GWA0_9BACT</name>
<keyword evidence="3" id="KW-1185">Reference proteome</keyword>
<evidence type="ECO:0000256" key="1">
    <source>
        <dbReference type="SAM" id="SignalP"/>
    </source>
</evidence>
<dbReference type="EMBL" id="JACJIQ010000015">
    <property type="protein sequence ID" value="MBA9078698.1"/>
    <property type="molecule type" value="Genomic_DNA"/>
</dbReference>
<feature type="chain" id="PRO_5033046386" evidence="1">
    <location>
        <begin position="33"/>
        <end position="527"/>
    </location>
</feature>
<dbReference type="Proteomes" id="UP000563094">
    <property type="component" value="Unassembled WGS sequence"/>
</dbReference>
<accession>A0A839GWA0</accession>
<dbReference type="AlphaFoldDB" id="A0A839GWA0"/>
<gene>
    <name evidence="2" type="ORF">FHS90_003428</name>
</gene>
<feature type="signal peptide" evidence="1">
    <location>
        <begin position="1"/>
        <end position="32"/>
    </location>
</feature>
<comment type="caution">
    <text evidence="2">The sequence shown here is derived from an EMBL/GenBank/DDBJ whole genome shotgun (WGS) entry which is preliminary data.</text>
</comment>
<dbReference type="RefSeq" id="WP_182513837.1">
    <property type="nucleotide sequence ID" value="NZ_JACJIQ010000015.1"/>
</dbReference>